<protein>
    <recommendedName>
        <fullName evidence="3">Cullin, N-terminal</fullName>
    </recommendedName>
</protein>
<reference evidence="2" key="1">
    <citation type="submission" date="2016-06" db="EMBL/GenBank/DDBJ databases">
        <title>Parallel loss of symbiosis genes in relatives of nitrogen-fixing non-legume Parasponia.</title>
        <authorList>
            <person name="Van Velzen R."/>
            <person name="Holmer R."/>
            <person name="Bu F."/>
            <person name="Rutten L."/>
            <person name="Van Zeijl A."/>
            <person name="Liu W."/>
            <person name="Santuari L."/>
            <person name="Cao Q."/>
            <person name="Sharma T."/>
            <person name="Shen D."/>
            <person name="Roswanjaya Y."/>
            <person name="Wardhani T."/>
            <person name="Kalhor M.S."/>
            <person name="Jansen J."/>
            <person name="Van den Hoogen J."/>
            <person name="Gungor B."/>
            <person name="Hartog M."/>
            <person name="Hontelez J."/>
            <person name="Verver J."/>
            <person name="Yang W.-C."/>
            <person name="Schijlen E."/>
            <person name="Repin R."/>
            <person name="Schilthuizen M."/>
            <person name="Schranz E."/>
            <person name="Heidstra R."/>
            <person name="Miyata K."/>
            <person name="Fedorova E."/>
            <person name="Kohlen W."/>
            <person name="Bisseling T."/>
            <person name="Smit S."/>
            <person name="Geurts R."/>
        </authorList>
    </citation>
    <scope>NUCLEOTIDE SEQUENCE [LARGE SCALE GENOMIC DNA]</scope>
    <source>
        <strain evidence="2">cv. WU1-14</strain>
    </source>
</reference>
<organism evidence="1 2">
    <name type="scientific">Parasponia andersonii</name>
    <name type="common">Sponia andersonii</name>
    <dbReference type="NCBI Taxonomy" id="3476"/>
    <lineage>
        <taxon>Eukaryota</taxon>
        <taxon>Viridiplantae</taxon>
        <taxon>Streptophyta</taxon>
        <taxon>Embryophyta</taxon>
        <taxon>Tracheophyta</taxon>
        <taxon>Spermatophyta</taxon>
        <taxon>Magnoliopsida</taxon>
        <taxon>eudicotyledons</taxon>
        <taxon>Gunneridae</taxon>
        <taxon>Pentapetalae</taxon>
        <taxon>rosids</taxon>
        <taxon>fabids</taxon>
        <taxon>Rosales</taxon>
        <taxon>Cannabaceae</taxon>
        <taxon>Parasponia</taxon>
    </lineage>
</organism>
<name>A0A2P5AJB7_PARAD</name>
<sequence>MNGLENLDESLRRMFDDEMEVVDASIEKVKMKLDHNGVEWNSEAKMNAYTTVYNLFEDRRLECVSNYMLNSFYDKYESTLNQRISGKVIPSLENKYGKRLLNEVVEQNLSKQLEEYKKNLRIIFDHVEDVACILCMSTRVISFTVIAKEFVTWSGKNSTMKSTKH</sequence>
<gene>
    <name evidence="1" type="ORF">PanWU01x14_327190</name>
</gene>
<dbReference type="AlphaFoldDB" id="A0A2P5AJB7"/>
<keyword evidence="2" id="KW-1185">Reference proteome</keyword>
<proteinExistence type="predicted"/>
<accession>A0A2P5AJB7</accession>
<evidence type="ECO:0000313" key="2">
    <source>
        <dbReference type="Proteomes" id="UP000237105"/>
    </source>
</evidence>
<dbReference type="EMBL" id="JXTB01000562">
    <property type="protein sequence ID" value="PON36581.1"/>
    <property type="molecule type" value="Genomic_DNA"/>
</dbReference>
<evidence type="ECO:0000313" key="1">
    <source>
        <dbReference type="EMBL" id="PON36581.1"/>
    </source>
</evidence>
<dbReference type="Proteomes" id="UP000237105">
    <property type="component" value="Unassembled WGS sequence"/>
</dbReference>
<comment type="caution">
    <text evidence="1">The sequence shown here is derived from an EMBL/GenBank/DDBJ whole genome shotgun (WGS) entry which is preliminary data.</text>
</comment>
<dbReference type="OrthoDB" id="10591199at2759"/>
<evidence type="ECO:0008006" key="3">
    <source>
        <dbReference type="Google" id="ProtNLM"/>
    </source>
</evidence>